<dbReference type="PATRIC" id="fig|336831.14.peg.2765"/>
<evidence type="ECO:0000256" key="4">
    <source>
        <dbReference type="ARBA" id="ARBA00023163"/>
    </source>
</evidence>
<organism evidence="6 7">
    <name type="scientific">Arsukibacterium ikkense</name>
    <dbReference type="NCBI Taxonomy" id="336831"/>
    <lineage>
        <taxon>Bacteria</taxon>
        <taxon>Pseudomonadati</taxon>
        <taxon>Pseudomonadota</taxon>
        <taxon>Gammaproteobacteria</taxon>
        <taxon>Chromatiales</taxon>
        <taxon>Chromatiaceae</taxon>
        <taxon>Arsukibacterium</taxon>
    </lineage>
</organism>
<dbReference type="Proteomes" id="UP000034228">
    <property type="component" value="Unassembled WGS sequence"/>
</dbReference>
<reference evidence="6 7" key="1">
    <citation type="submission" date="2015-03" db="EMBL/GenBank/DDBJ databases">
        <title>Draft genome sequences of two protease-producing strains of Arsukibacterium isolated from two cold and alkaline environments.</title>
        <authorList>
            <person name="Lylloff J.E."/>
            <person name="Skov L.B."/>
            <person name="Jepsen M."/>
            <person name="Hallin P.F."/>
            <person name="Sorensen S.J."/>
            <person name="Stougaard P."/>
            <person name="Glaring M.A."/>
        </authorList>
    </citation>
    <scope>NUCLEOTIDE SEQUENCE [LARGE SCALE GENOMIC DNA]</scope>
    <source>
        <strain evidence="6 7">GCM72</strain>
    </source>
</reference>
<dbReference type="PANTHER" id="PTHR30126">
    <property type="entry name" value="HTH-TYPE TRANSCRIPTIONAL REGULATOR"/>
    <property type="match status" value="1"/>
</dbReference>
<dbReference type="Gene3D" id="3.40.190.290">
    <property type="match status" value="1"/>
</dbReference>
<gene>
    <name evidence="6" type="ORF">WG68_08945</name>
</gene>
<dbReference type="InterPro" id="IPR036388">
    <property type="entry name" value="WH-like_DNA-bd_sf"/>
</dbReference>
<dbReference type="GO" id="GO:0000976">
    <property type="term" value="F:transcription cis-regulatory region binding"/>
    <property type="evidence" value="ECO:0007669"/>
    <property type="project" value="TreeGrafter"/>
</dbReference>
<proteinExistence type="inferred from homology"/>
<dbReference type="EMBL" id="LAHO01000007">
    <property type="protein sequence ID" value="KKO45825.1"/>
    <property type="molecule type" value="Genomic_DNA"/>
</dbReference>
<keyword evidence="4" id="KW-0804">Transcription</keyword>
<dbReference type="PROSITE" id="PS50931">
    <property type="entry name" value="HTH_LYSR"/>
    <property type="match status" value="1"/>
</dbReference>
<dbReference type="InterPro" id="IPR005119">
    <property type="entry name" value="LysR_subst-bd"/>
</dbReference>
<dbReference type="STRING" id="336831.WG68_08945"/>
<dbReference type="OrthoDB" id="5964649at2"/>
<evidence type="ECO:0000313" key="7">
    <source>
        <dbReference type="Proteomes" id="UP000034228"/>
    </source>
</evidence>
<dbReference type="InterPro" id="IPR036390">
    <property type="entry name" value="WH_DNA-bd_sf"/>
</dbReference>
<dbReference type="AlphaFoldDB" id="A0A0M2V846"/>
<keyword evidence="2" id="KW-0805">Transcription regulation</keyword>
<comment type="caution">
    <text evidence="6">The sequence shown here is derived from an EMBL/GenBank/DDBJ whole genome shotgun (WGS) entry which is preliminary data.</text>
</comment>
<evidence type="ECO:0000256" key="1">
    <source>
        <dbReference type="ARBA" id="ARBA00009437"/>
    </source>
</evidence>
<dbReference type="InterPro" id="IPR000847">
    <property type="entry name" value="LysR_HTH_N"/>
</dbReference>
<dbReference type="Pfam" id="PF03466">
    <property type="entry name" value="LysR_substrate"/>
    <property type="match status" value="1"/>
</dbReference>
<evidence type="ECO:0000313" key="6">
    <source>
        <dbReference type="EMBL" id="KKO45825.1"/>
    </source>
</evidence>
<evidence type="ECO:0000259" key="5">
    <source>
        <dbReference type="PROSITE" id="PS50931"/>
    </source>
</evidence>
<dbReference type="PANTHER" id="PTHR30126:SF5">
    <property type="entry name" value="HTH-TYPE TRANSCRIPTIONAL ACTIVATOR CMPR"/>
    <property type="match status" value="1"/>
</dbReference>
<protein>
    <submittedName>
        <fullName evidence="6">LysR family transcriptional regulator</fullName>
    </submittedName>
</protein>
<accession>A0A0M2V846</accession>
<feature type="domain" description="HTH lysR-type" evidence="5">
    <location>
        <begin position="19"/>
        <end position="76"/>
    </location>
</feature>
<evidence type="ECO:0000256" key="2">
    <source>
        <dbReference type="ARBA" id="ARBA00023015"/>
    </source>
</evidence>
<dbReference type="Gene3D" id="1.10.10.10">
    <property type="entry name" value="Winged helix-like DNA-binding domain superfamily/Winged helix DNA-binding domain"/>
    <property type="match status" value="1"/>
</dbReference>
<dbReference type="SUPFAM" id="SSF53850">
    <property type="entry name" value="Periplasmic binding protein-like II"/>
    <property type="match status" value="1"/>
</dbReference>
<comment type="similarity">
    <text evidence="1">Belongs to the LysR transcriptional regulatory family.</text>
</comment>
<dbReference type="Pfam" id="PF00126">
    <property type="entry name" value="HTH_1"/>
    <property type="match status" value="1"/>
</dbReference>
<dbReference type="GO" id="GO:0003700">
    <property type="term" value="F:DNA-binding transcription factor activity"/>
    <property type="evidence" value="ECO:0007669"/>
    <property type="project" value="InterPro"/>
</dbReference>
<evidence type="ECO:0000256" key="3">
    <source>
        <dbReference type="ARBA" id="ARBA00023125"/>
    </source>
</evidence>
<keyword evidence="3" id="KW-0238">DNA-binding</keyword>
<name>A0A0M2V846_9GAMM</name>
<sequence length="329" mass="36570">MVNRCSVITGFNIVDVRLLSFRLLQVYIKVVQLGNISAAARALHLTQPTVSLQLKKLAEVAKEPLLQHSSRAVHGKSLLPTAAGQALYQAACDVLSRFDDLNSELSELNSGRRGSLSIAVVNTAQYLMPRILGPFYRQYPQLEVTLHIGNRAQILSRFEQQQDDIYLFSHPPSGEHVSAIPIVKNPLQLIAPLDHWAAGKQQLSFSQLKHERFLLREPGSATRMMFEAWLSSQGIELSHSMQIESNEAIRLSVAAGLGLSVISGHTLLEGREKLSVLQVDGFPLHSHWYLVRNADKRLSYAAQSLTGFISSHLADCIEPEWLPEPVVLF</sequence>
<dbReference type="SUPFAM" id="SSF46785">
    <property type="entry name" value="Winged helix' DNA-binding domain"/>
    <property type="match status" value="1"/>
</dbReference>
<keyword evidence="7" id="KW-1185">Reference proteome</keyword>